<dbReference type="OrthoDB" id="5873825at2759"/>
<feature type="non-terminal residue" evidence="2">
    <location>
        <position position="88"/>
    </location>
</feature>
<accession>W2SFR0</accession>
<dbReference type="AlphaFoldDB" id="W2SFR0"/>
<name>W2SFR0_NECAM</name>
<protein>
    <submittedName>
        <fullName evidence="2">Uncharacterized protein</fullName>
    </submittedName>
</protein>
<reference evidence="3" key="1">
    <citation type="journal article" date="2014" name="Nat. Genet.">
        <title>Genome of the human hookworm Necator americanus.</title>
        <authorList>
            <person name="Tang Y.T."/>
            <person name="Gao X."/>
            <person name="Rosa B.A."/>
            <person name="Abubucker S."/>
            <person name="Hallsworth-Pepin K."/>
            <person name="Martin J."/>
            <person name="Tyagi R."/>
            <person name="Heizer E."/>
            <person name="Zhang X."/>
            <person name="Bhonagiri-Palsikar V."/>
            <person name="Minx P."/>
            <person name="Warren W.C."/>
            <person name="Wang Q."/>
            <person name="Zhan B."/>
            <person name="Hotez P.J."/>
            <person name="Sternberg P.W."/>
            <person name="Dougall A."/>
            <person name="Gaze S.T."/>
            <person name="Mulvenna J."/>
            <person name="Sotillo J."/>
            <person name="Ranganathan S."/>
            <person name="Rabelo E.M."/>
            <person name="Wilson R.K."/>
            <person name="Felgner P.L."/>
            <person name="Bethony J."/>
            <person name="Hawdon J.M."/>
            <person name="Gasser R.B."/>
            <person name="Loukas A."/>
            <person name="Mitreva M."/>
        </authorList>
    </citation>
    <scope>NUCLEOTIDE SEQUENCE [LARGE SCALE GENOMIC DNA]</scope>
</reference>
<sequence>MTPEQFTSHFNFLNPIKRDLPSAPHGTDANGMPQPKRRRLRRHPVWMFFKDLEDRMVGCINCNFRTGSAFSTNLKMHLKAHHKDDYER</sequence>
<gene>
    <name evidence="2" type="ORF">NECAME_15822</name>
</gene>
<dbReference type="STRING" id="51031.W2SFR0"/>
<dbReference type="SUPFAM" id="SSF57667">
    <property type="entry name" value="beta-beta-alpha zinc fingers"/>
    <property type="match status" value="1"/>
</dbReference>
<dbReference type="EMBL" id="KI669263">
    <property type="protein sequence ID" value="ETN68454.1"/>
    <property type="molecule type" value="Genomic_DNA"/>
</dbReference>
<feature type="region of interest" description="Disordered" evidence="1">
    <location>
        <begin position="15"/>
        <end position="37"/>
    </location>
</feature>
<evidence type="ECO:0000313" key="3">
    <source>
        <dbReference type="Proteomes" id="UP000053676"/>
    </source>
</evidence>
<evidence type="ECO:0000313" key="2">
    <source>
        <dbReference type="EMBL" id="ETN68454.1"/>
    </source>
</evidence>
<dbReference type="KEGG" id="nai:NECAME_15822"/>
<evidence type="ECO:0000256" key="1">
    <source>
        <dbReference type="SAM" id="MobiDB-lite"/>
    </source>
</evidence>
<keyword evidence="3" id="KW-1185">Reference proteome</keyword>
<organism evidence="2 3">
    <name type="scientific">Necator americanus</name>
    <name type="common">Human hookworm</name>
    <dbReference type="NCBI Taxonomy" id="51031"/>
    <lineage>
        <taxon>Eukaryota</taxon>
        <taxon>Metazoa</taxon>
        <taxon>Ecdysozoa</taxon>
        <taxon>Nematoda</taxon>
        <taxon>Chromadorea</taxon>
        <taxon>Rhabditida</taxon>
        <taxon>Rhabditina</taxon>
        <taxon>Rhabditomorpha</taxon>
        <taxon>Strongyloidea</taxon>
        <taxon>Ancylostomatidae</taxon>
        <taxon>Bunostominae</taxon>
        <taxon>Necator</taxon>
    </lineage>
</organism>
<proteinExistence type="predicted"/>
<dbReference type="InterPro" id="IPR036236">
    <property type="entry name" value="Znf_C2H2_sf"/>
</dbReference>
<dbReference type="Proteomes" id="UP000053676">
    <property type="component" value="Unassembled WGS sequence"/>
</dbReference>